<dbReference type="InterPro" id="IPR053207">
    <property type="entry name" value="Non-NMDA_GluR_Accessory"/>
</dbReference>
<evidence type="ECO:0000259" key="3">
    <source>
        <dbReference type="PROSITE" id="PS01180"/>
    </source>
</evidence>
<feature type="non-terminal residue" evidence="4">
    <location>
        <position position="124"/>
    </location>
</feature>
<dbReference type="PANTHER" id="PTHR47537">
    <property type="entry name" value="CUBILIN"/>
    <property type="match status" value="1"/>
</dbReference>
<dbReference type="InterPro" id="IPR000859">
    <property type="entry name" value="CUB_dom"/>
</dbReference>
<comment type="caution">
    <text evidence="2">Lacks conserved residue(s) required for the propagation of feature annotation.</text>
</comment>
<evidence type="ECO:0000313" key="5">
    <source>
        <dbReference type="Proteomes" id="UP000004810"/>
    </source>
</evidence>
<accession>J9EDG0</accession>
<dbReference type="Pfam" id="PF00431">
    <property type="entry name" value="CUB"/>
    <property type="match status" value="1"/>
</dbReference>
<name>J9EDG0_WUCBA</name>
<dbReference type="AlphaFoldDB" id="J9EDG0"/>
<feature type="domain" description="CUB" evidence="3">
    <location>
        <begin position="46"/>
        <end position="124"/>
    </location>
</feature>
<sequence>MVLVFSSNEKISSDGDGQKPLGFKAKIQFKTDFGIPGKPIGDSNQCMFQFTKTRGWFNSPRYPANYPLQYPLDIYSIIYSIQTHLQYPLDTNCTYIIKAKPNEQIQVYFEQFALYVDEHSTIET</sequence>
<dbReference type="Proteomes" id="UP000004810">
    <property type="component" value="Unassembled WGS sequence"/>
</dbReference>
<dbReference type="GO" id="GO:0005886">
    <property type="term" value="C:plasma membrane"/>
    <property type="evidence" value="ECO:0007669"/>
    <property type="project" value="TreeGrafter"/>
</dbReference>
<dbReference type="PROSITE" id="PS01180">
    <property type="entry name" value="CUB"/>
    <property type="match status" value="1"/>
</dbReference>
<dbReference type="SUPFAM" id="SSF49854">
    <property type="entry name" value="Spermadhesin, CUB domain"/>
    <property type="match status" value="1"/>
</dbReference>
<reference evidence="5" key="1">
    <citation type="submission" date="2012-08" db="EMBL/GenBank/DDBJ databases">
        <title>The Genome Sequence of Wuchereria bancrofti.</title>
        <authorList>
            <person name="Nutman T.B."/>
            <person name="Fink D.L."/>
            <person name="Russ C."/>
            <person name="Young S."/>
            <person name="Zeng Q."/>
            <person name="Koehrsen M."/>
            <person name="Alvarado L."/>
            <person name="Berlin A."/>
            <person name="Chapman S.B."/>
            <person name="Chen Z."/>
            <person name="Freedman E."/>
            <person name="Gellesch M."/>
            <person name="Goldberg J."/>
            <person name="Griggs A."/>
            <person name="Gujja S."/>
            <person name="Heilman E.R."/>
            <person name="Heiman D."/>
            <person name="Hepburn T."/>
            <person name="Howarth C."/>
            <person name="Jen D."/>
            <person name="Larson L."/>
            <person name="Lewis B."/>
            <person name="Mehta T."/>
            <person name="Park D."/>
            <person name="Pearson M."/>
            <person name="Roberts A."/>
            <person name="Saif S."/>
            <person name="Shea T."/>
            <person name="Shenoy N."/>
            <person name="Sisk P."/>
            <person name="Stolte C."/>
            <person name="Sykes S."/>
            <person name="Walk T."/>
            <person name="White J."/>
            <person name="Yandava C."/>
            <person name="Haas B."/>
            <person name="Henn M.R."/>
            <person name="Nusbaum C."/>
            <person name="Birren B."/>
        </authorList>
    </citation>
    <scope>NUCLEOTIDE SEQUENCE [LARGE SCALE GENOMIC DNA]</scope>
    <source>
        <strain evidence="5">NA</strain>
    </source>
</reference>
<evidence type="ECO:0000256" key="2">
    <source>
        <dbReference type="PROSITE-ProRule" id="PRU00059"/>
    </source>
</evidence>
<protein>
    <recommendedName>
        <fullName evidence="3">CUB domain-containing protein</fullName>
    </recommendedName>
</protein>
<evidence type="ECO:0000256" key="1">
    <source>
        <dbReference type="ARBA" id="ARBA00023157"/>
    </source>
</evidence>
<organism evidence="4 5">
    <name type="scientific">Wuchereria bancrofti</name>
    <dbReference type="NCBI Taxonomy" id="6293"/>
    <lineage>
        <taxon>Eukaryota</taxon>
        <taxon>Metazoa</taxon>
        <taxon>Ecdysozoa</taxon>
        <taxon>Nematoda</taxon>
        <taxon>Chromadorea</taxon>
        <taxon>Rhabditida</taxon>
        <taxon>Spirurina</taxon>
        <taxon>Spiruromorpha</taxon>
        <taxon>Filarioidea</taxon>
        <taxon>Onchocercidae</taxon>
        <taxon>Wuchereria</taxon>
    </lineage>
</organism>
<comment type="caution">
    <text evidence="4">The sequence shown here is derived from an EMBL/GenBank/DDBJ whole genome shotgun (WGS) entry which is preliminary data.</text>
</comment>
<dbReference type="PANTHER" id="PTHR47537:SF6">
    <property type="entry name" value="CUB DOMAIN-CONTAINING PROTEIN"/>
    <property type="match status" value="1"/>
</dbReference>
<keyword evidence="1" id="KW-1015">Disulfide bond</keyword>
<evidence type="ECO:0000313" key="4">
    <source>
        <dbReference type="EMBL" id="EJW73449.1"/>
    </source>
</evidence>
<gene>
    <name evidence="4" type="ORF">WUBG_15644</name>
</gene>
<dbReference type="EMBL" id="ADBV01014043">
    <property type="protein sequence ID" value="EJW73449.1"/>
    <property type="molecule type" value="Genomic_DNA"/>
</dbReference>
<dbReference type="Gene3D" id="2.60.120.290">
    <property type="entry name" value="Spermadhesin, CUB domain"/>
    <property type="match status" value="1"/>
</dbReference>
<dbReference type="InterPro" id="IPR035914">
    <property type="entry name" value="Sperma_CUB_dom_sf"/>
</dbReference>
<proteinExistence type="predicted"/>